<reference evidence="2 3" key="1">
    <citation type="submission" date="2022-01" db="EMBL/GenBank/DDBJ databases">
        <title>Whole genome-based taxonomy of the Shewanellaceae.</title>
        <authorList>
            <person name="Martin-Rodriguez A.J."/>
        </authorList>
    </citation>
    <scope>NUCLEOTIDE SEQUENCE [LARGE SCALE GENOMIC DNA]</scope>
    <source>
        <strain evidence="2 3">DSM 17177</strain>
    </source>
</reference>
<dbReference type="EMBL" id="JAKIKS010000002">
    <property type="protein sequence ID" value="MCL1123139.1"/>
    <property type="molecule type" value="Genomic_DNA"/>
</dbReference>
<accession>A0ABT0L629</accession>
<protein>
    <submittedName>
        <fullName evidence="2">Uncharacterized protein</fullName>
    </submittedName>
</protein>
<name>A0ABT0L629_9GAMM</name>
<evidence type="ECO:0000313" key="3">
    <source>
        <dbReference type="Proteomes" id="UP001203423"/>
    </source>
</evidence>
<organism evidence="2 3">
    <name type="scientific">Shewanella surugensis</name>
    <dbReference type="NCBI Taxonomy" id="212020"/>
    <lineage>
        <taxon>Bacteria</taxon>
        <taxon>Pseudomonadati</taxon>
        <taxon>Pseudomonadota</taxon>
        <taxon>Gammaproteobacteria</taxon>
        <taxon>Alteromonadales</taxon>
        <taxon>Shewanellaceae</taxon>
        <taxon>Shewanella</taxon>
    </lineage>
</organism>
<gene>
    <name evidence="2" type="ORF">L2764_01250</name>
</gene>
<dbReference type="RefSeq" id="WP_248938423.1">
    <property type="nucleotide sequence ID" value="NZ_JAKIKS010000002.1"/>
</dbReference>
<keyword evidence="3" id="KW-1185">Reference proteome</keyword>
<proteinExistence type="predicted"/>
<evidence type="ECO:0000256" key="1">
    <source>
        <dbReference type="SAM" id="MobiDB-lite"/>
    </source>
</evidence>
<sequence>MSTPIQPSSVYNNTVSYDSPSDEKTGTVKSGSQSDDELRLLKDGAESGKPDSLFKLYQLSTEPGEQAEQAKMILANLQPDPLNLTSSSNVLLQSSLALYLACKENSTAESKAALQALNNTLGSEAHLQDSLNELILTSTHKTIRSETSSLQTDNNQFQMQSQAFREKFMKNE</sequence>
<feature type="compositionally biased region" description="Polar residues" evidence="1">
    <location>
        <begin position="1"/>
        <end position="19"/>
    </location>
</feature>
<comment type="caution">
    <text evidence="2">The sequence shown here is derived from an EMBL/GenBank/DDBJ whole genome shotgun (WGS) entry which is preliminary data.</text>
</comment>
<evidence type="ECO:0000313" key="2">
    <source>
        <dbReference type="EMBL" id="MCL1123139.1"/>
    </source>
</evidence>
<dbReference type="Proteomes" id="UP001203423">
    <property type="component" value="Unassembled WGS sequence"/>
</dbReference>
<feature type="region of interest" description="Disordered" evidence="1">
    <location>
        <begin position="1"/>
        <end position="36"/>
    </location>
</feature>